<proteinExistence type="predicted"/>
<dbReference type="AlphaFoldDB" id="A0A3E0DQI8"/>
<feature type="domain" description="YgjP-like metallopeptidase" evidence="1">
    <location>
        <begin position="1"/>
        <end position="48"/>
    </location>
</feature>
<dbReference type="EMBL" id="QUNF01000013">
    <property type="protein sequence ID" value="REG85320.1"/>
    <property type="molecule type" value="Genomic_DNA"/>
</dbReference>
<dbReference type="CDD" id="cd07344">
    <property type="entry name" value="M48_yhfN_like"/>
    <property type="match status" value="1"/>
</dbReference>
<dbReference type="InterPro" id="IPR002725">
    <property type="entry name" value="YgjP-like_metallopeptidase"/>
</dbReference>
<dbReference type="PANTHER" id="PTHR30399">
    <property type="entry name" value="UNCHARACTERIZED PROTEIN YGJP"/>
    <property type="match status" value="1"/>
</dbReference>
<protein>
    <submittedName>
        <fullName evidence="2">Uncharacterized protein DUF45</fullName>
    </submittedName>
</protein>
<organism evidence="2 3">
    <name type="scientific">Algoriphagus antarcticus</name>
    <dbReference type="NCBI Taxonomy" id="238540"/>
    <lineage>
        <taxon>Bacteria</taxon>
        <taxon>Pseudomonadati</taxon>
        <taxon>Bacteroidota</taxon>
        <taxon>Cytophagia</taxon>
        <taxon>Cytophagales</taxon>
        <taxon>Cyclobacteriaceae</taxon>
        <taxon>Algoriphagus</taxon>
    </lineage>
</organism>
<evidence type="ECO:0000259" key="1">
    <source>
        <dbReference type="Pfam" id="PF01863"/>
    </source>
</evidence>
<evidence type="ECO:0000313" key="3">
    <source>
        <dbReference type="Proteomes" id="UP000256405"/>
    </source>
</evidence>
<dbReference type="Proteomes" id="UP000256405">
    <property type="component" value="Unassembled WGS sequence"/>
</dbReference>
<reference evidence="2 3" key="1">
    <citation type="submission" date="2018-08" db="EMBL/GenBank/DDBJ databases">
        <title>Genomic Encyclopedia of Archaeal and Bacterial Type Strains, Phase II (KMG-II): from individual species to whole genera.</title>
        <authorList>
            <person name="Goeker M."/>
        </authorList>
    </citation>
    <scope>NUCLEOTIDE SEQUENCE [LARGE SCALE GENOMIC DNA]</scope>
    <source>
        <strain evidence="2 3">DSM 15986</strain>
    </source>
</reference>
<keyword evidence="3" id="KW-1185">Reference proteome</keyword>
<evidence type="ECO:0000313" key="2">
    <source>
        <dbReference type="EMBL" id="REG85320.1"/>
    </source>
</evidence>
<dbReference type="InterPro" id="IPR053136">
    <property type="entry name" value="UTP_pyrophosphatase-like"/>
</dbReference>
<comment type="caution">
    <text evidence="2">The sequence shown here is derived from an EMBL/GenBank/DDBJ whole genome shotgun (WGS) entry which is preliminary data.</text>
</comment>
<dbReference type="Gene3D" id="3.30.2010.10">
    <property type="entry name" value="Metalloproteases ('zincins'), catalytic domain"/>
    <property type="match status" value="1"/>
</dbReference>
<name>A0A3E0DQI8_9BACT</name>
<accession>A0A3E0DQI8</accession>
<gene>
    <name evidence="2" type="ORF">C8N25_1137</name>
</gene>
<dbReference type="Pfam" id="PF01863">
    <property type="entry name" value="YgjP-like"/>
    <property type="match status" value="1"/>
</dbReference>
<sequence>MAPISVLDYIITHKMVHLEFPNHSQDFWNELDKKMPNFREKEAWLKNNGMKMDL</sequence>
<dbReference type="PANTHER" id="PTHR30399:SF1">
    <property type="entry name" value="UTP PYROPHOSPHATASE"/>
    <property type="match status" value="1"/>
</dbReference>